<evidence type="ECO:0000313" key="4">
    <source>
        <dbReference type="WBParaSite" id="ECPE_0001175801-mRNA-1"/>
    </source>
</evidence>
<reference evidence="4" key="1">
    <citation type="submission" date="2016-06" db="UniProtKB">
        <authorList>
            <consortium name="WormBaseParasite"/>
        </authorList>
    </citation>
    <scope>IDENTIFICATION</scope>
</reference>
<sequence>MLVTIGSIKRKTVKQTSLVAAGNLDLREKLGDSVNNRLGNHVPQSNQLDGRLSNGAPGGSSTALNNRDPVLVWKSKVTELAYRCRVERALLDGSRKAVRALLDGQSHVDKSMKNKALQNARESLHKLHLFQMGLRNLIDAPPSTSDECSAIRNDSELPTLLASPWAVAHTSRTRGSLPNPTAPTAVTGSLEVRCFGCHDLLDTFPSELVHNELTGCASGMNSHQAKELTSQYSDGHWSDVRCCLLLDHKLVWESNWRPPGPQCWDSHTTFNVDRAKELQVQVFWKRMFSPTGSPGQGSTGHLGTSSSSGSLGKNSSDDTTSGLEWVLGAVT</sequence>
<gene>
    <name evidence="2" type="ORF">ECPE_LOCUS11723</name>
</gene>
<evidence type="ECO:0000313" key="3">
    <source>
        <dbReference type="Proteomes" id="UP000272942"/>
    </source>
</evidence>
<dbReference type="SUPFAM" id="SSF46585">
    <property type="entry name" value="HR1 repeat"/>
    <property type="match status" value="1"/>
</dbReference>
<evidence type="ECO:0000313" key="2">
    <source>
        <dbReference type="EMBL" id="VDP88875.1"/>
    </source>
</evidence>
<name>A0A183AXN8_9TREM</name>
<feature type="compositionally biased region" description="Low complexity" evidence="1">
    <location>
        <begin position="301"/>
        <end position="314"/>
    </location>
</feature>
<feature type="compositionally biased region" description="Polar residues" evidence="1">
    <location>
        <begin position="35"/>
        <end position="48"/>
    </location>
</feature>
<dbReference type="AlphaFoldDB" id="A0A183AXN8"/>
<dbReference type="WBParaSite" id="ECPE_0001175801-mRNA-1">
    <property type="protein sequence ID" value="ECPE_0001175801-mRNA-1"/>
    <property type="gene ID" value="ECPE_0001175801"/>
</dbReference>
<proteinExistence type="predicted"/>
<accession>A0A183AXN8</accession>
<reference evidence="2 3" key="2">
    <citation type="submission" date="2018-11" db="EMBL/GenBank/DDBJ databases">
        <authorList>
            <consortium name="Pathogen Informatics"/>
        </authorList>
    </citation>
    <scope>NUCLEOTIDE SEQUENCE [LARGE SCALE GENOMIC DNA]</scope>
    <source>
        <strain evidence="2 3">Egypt</strain>
    </source>
</reference>
<dbReference type="EMBL" id="UZAN01051387">
    <property type="protein sequence ID" value="VDP88875.1"/>
    <property type="molecule type" value="Genomic_DNA"/>
</dbReference>
<dbReference type="Proteomes" id="UP000272942">
    <property type="component" value="Unassembled WGS sequence"/>
</dbReference>
<protein>
    <submittedName>
        <fullName evidence="4">REM-1 domain-containing protein</fullName>
    </submittedName>
</protein>
<dbReference type="Gene3D" id="1.10.287.160">
    <property type="entry name" value="HR1 repeat"/>
    <property type="match status" value="1"/>
</dbReference>
<keyword evidence="3" id="KW-1185">Reference proteome</keyword>
<organism evidence="4">
    <name type="scientific">Echinostoma caproni</name>
    <dbReference type="NCBI Taxonomy" id="27848"/>
    <lineage>
        <taxon>Eukaryota</taxon>
        <taxon>Metazoa</taxon>
        <taxon>Spiralia</taxon>
        <taxon>Lophotrochozoa</taxon>
        <taxon>Platyhelminthes</taxon>
        <taxon>Trematoda</taxon>
        <taxon>Digenea</taxon>
        <taxon>Plagiorchiida</taxon>
        <taxon>Echinostomata</taxon>
        <taxon>Echinostomatoidea</taxon>
        <taxon>Echinostomatidae</taxon>
        <taxon>Echinostoma</taxon>
    </lineage>
</organism>
<dbReference type="OrthoDB" id="63267at2759"/>
<feature type="region of interest" description="Disordered" evidence="1">
    <location>
        <begin position="35"/>
        <end position="65"/>
    </location>
</feature>
<evidence type="ECO:0000256" key="1">
    <source>
        <dbReference type="SAM" id="MobiDB-lite"/>
    </source>
</evidence>
<feature type="region of interest" description="Disordered" evidence="1">
    <location>
        <begin position="291"/>
        <end position="319"/>
    </location>
</feature>
<dbReference type="InterPro" id="IPR036274">
    <property type="entry name" value="HR1_rpt_sf"/>
</dbReference>